<evidence type="ECO:0000256" key="1">
    <source>
        <dbReference type="SAM" id="Phobius"/>
    </source>
</evidence>
<feature type="transmembrane region" description="Helical" evidence="1">
    <location>
        <begin position="102"/>
        <end position="123"/>
    </location>
</feature>
<accession>A0A8H5AU27</accession>
<name>A0A8H5AU27_9AGAR</name>
<dbReference type="Proteomes" id="UP000567179">
    <property type="component" value="Unassembled WGS sequence"/>
</dbReference>
<evidence type="ECO:0000313" key="2">
    <source>
        <dbReference type="EMBL" id="KAF5310929.1"/>
    </source>
</evidence>
<keyword evidence="1" id="KW-0812">Transmembrane</keyword>
<keyword evidence="1" id="KW-1133">Transmembrane helix</keyword>
<dbReference type="AlphaFoldDB" id="A0A8H5AU27"/>
<keyword evidence="1" id="KW-0472">Membrane</keyword>
<evidence type="ECO:0000313" key="3">
    <source>
        <dbReference type="Proteomes" id="UP000567179"/>
    </source>
</evidence>
<comment type="caution">
    <text evidence="2">The sequence shown here is derived from an EMBL/GenBank/DDBJ whole genome shotgun (WGS) entry which is preliminary data.</text>
</comment>
<sequence>MRRAPGRLVPLLLHWDFAILHDHHEQSHDLCHHRPFPFHPYLFPDHARQRRSHQKRVTIEIETKTRRSQDDDALVRALSITFEDRRVREERPLDDRLRRLRLLLNTTTTPLAAIGLALTFALFSGVPSVPSLCAQSRKHLVFVLVRSQILFIVRDRLRTPQDVGFHLVDEGSAV</sequence>
<organism evidence="2 3">
    <name type="scientific">Psilocybe cf. subviscida</name>
    <dbReference type="NCBI Taxonomy" id="2480587"/>
    <lineage>
        <taxon>Eukaryota</taxon>
        <taxon>Fungi</taxon>
        <taxon>Dikarya</taxon>
        <taxon>Basidiomycota</taxon>
        <taxon>Agaricomycotina</taxon>
        <taxon>Agaricomycetes</taxon>
        <taxon>Agaricomycetidae</taxon>
        <taxon>Agaricales</taxon>
        <taxon>Agaricineae</taxon>
        <taxon>Strophariaceae</taxon>
        <taxon>Psilocybe</taxon>
    </lineage>
</organism>
<reference evidence="2 3" key="1">
    <citation type="journal article" date="2020" name="ISME J.">
        <title>Uncovering the hidden diversity of litter-decomposition mechanisms in mushroom-forming fungi.</title>
        <authorList>
            <person name="Floudas D."/>
            <person name="Bentzer J."/>
            <person name="Ahren D."/>
            <person name="Johansson T."/>
            <person name="Persson P."/>
            <person name="Tunlid A."/>
        </authorList>
    </citation>
    <scope>NUCLEOTIDE SEQUENCE [LARGE SCALE GENOMIC DNA]</scope>
    <source>
        <strain evidence="2 3">CBS 101986</strain>
    </source>
</reference>
<dbReference type="EMBL" id="JAACJJ010000057">
    <property type="protein sequence ID" value="KAF5310929.1"/>
    <property type="molecule type" value="Genomic_DNA"/>
</dbReference>
<gene>
    <name evidence="2" type="ORF">D9619_007961</name>
</gene>
<proteinExistence type="predicted"/>
<keyword evidence="3" id="KW-1185">Reference proteome</keyword>
<protein>
    <submittedName>
        <fullName evidence="2">Uncharacterized protein</fullName>
    </submittedName>
</protein>